<evidence type="ECO:0000313" key="3">
    <source>
        <dbReference type="Proteomes" id="UP000053370"/>
    </source>
</evidence>
<proteinExistence type="predicted"/>
<dbReference type="SUPFAM" id="SSF102588">
    <property type="entry name" value="LmbE-like"/>
    <property type="match status" value="1"/>
</dbReference>
<dbReference type="Pfam" id="PF02585">
    <property type="entry name" value="PIG-L"/>
    <property type="match status" value="1"/>
</dbReference>
<name>A0A0S7BU64_9CHLR</name>
<dbReference type="Pfam" id="PF24135">
    <property type="entry name" value="DUF7402"/>
    <property type="match status" value="1"/>
</dbReference>
<dbReference type="InterPro" id="IPR003737">
    <property type="entry name" value="GlcNAc_PI_deacetylase-related"/>
</dbReference>
<gene>
    <name evidence="2" type="ORF">ATC1_131055</name>
</gene>
<sequence length="581" mass="68056">MNDNSQSHQERLTLSEFNQHLLNKIFKDKRALLIIPHQDDEIIIAGSMILNMNRNQCEVFLVYTTNGDYEIDGKIRLGKTHNAMKKLGIGEDHILYLGYSNQNPQEDTHLYLHIDKPWTSIRGKTETNGFDSHIDFRYSMDGTHSKFTKPAFIQDINDAIIHIKPDFLFVIDFDYHPDHRCASLSFEKAMGEILAMTPNYFPYVYKAFAYPTSYLSYMDYSPYNLSSTFYKKEAFSNFPLSNPAYSWSDRSRFPVPGLARTELLKNNQIYSALREYKSQHAASHAESILNSDQVFWQRRTDSITYRCTIEASSGKSEYLNDYLLFDCNSIMHGETEYPVFCNCSWIPDKTDFRKSVRFTLAEPKDLGEIVFYEGCDEKDRIEKMKILFSNGFEVDIKEIQHNGQPTKIFVENCEDVEWIEFKIIQASGSRAGISEIEIYEKKKEEIEFIKIMVNGSFAYSYFTSKPLIPFEIYVHEKFNRCHTLPDDRFEFFTINEKGEKIIFCQKQVELIKHSKITIYAQLKTNPSIFDGIEITRLNPIQIFHLLAYHQWIKIKIIIRKIIYILKKMVLNISSRVVKSYE</sequence>
<dbReference type="OrthoDB" id="9790023at2"/>
<reference evidence="2" key="1">
    <citation type="journal article" date="2015" name="Genome Announc.">
        <title>Draft Genome Sequence of Anaerolineae Strain TC1, a Novel Isolate from a Methanogenic Wastewater Treatment System.</title>
        <authorList>
            <person name="Matsuura N."/>
            <person name="Tourlousse D.M."/>
            <person name="Sun L."/>
            <person name="Toyonaga M."/>
            <person name="Kuroda K."/>
            <person name="Ohashi A."/>
            <person name="Cruz R."/>
            <person name="Yamaguchi T."/>
            <person name="Sekiguchi Y."/>
        </authorList>
    </citation>
    <scope>NUCLEOTIDE SEQUENCE [LARGE SCALE GENOMIC DNA]</scope>
    <source>
        <strain evidence="2">TC1</strain>
    </source>
</reference>
<dbReference type="PANTHER" id="PTHR12993">
    <property type="entry name" value="N-ACETYLGLUCOSAMINYL-PHOSPHATIDYLINOSITOL DE-N-ACETYLASE-RELATED"/>
    <property type="match status" value="1"/>
</dbReference>
<dbReference type="GO" id="GO:0016811">
    <property type="term" value="F:hydrolase activity, acting on carbon-nitrogen (but not peptide) bonds, in linear amides"/>
    <property type="evidence" value="ECO:0007669"/>
    <property type="project" value="TreeGrafter"/>
</dbReference>
<dbReference type="Proteomes" id="UP000053370">
    <property type="component" value="Unassembled WGS sequence"/>
</dbReference>
<protein>
    <submittedName>
        <fullName evidence="2">GlcNAc-PI de-N-acetylase</fullName>
    </submittedName>
</protein>
<organism evidence="2">
    <name type="scientific">Flexilinea flocculi</name>
    <dbReference type="NCBI Taxonomy" id="1678840"/>
    <lineage>
        <taxon>Bacteria</taxon>
        <taxon>Bacillati</taxon>
        <taxon>Chloroflexota</taxon>
        <taxon>Anaerolineae</taxon>
        <taxon>Anaerolineales</taxon>
        <taxon>Anaerolineaceae</taxon>
        <taxon>Flexilinea</taxon>
    </lineage>
</organism>
<keyword evidence="3" id="KW-1185">Reference proteome</keyword>
<dbReference type="PANTHER" id="PTHR12993:SF11">
    <property type="entry name" value="N-ACETYLGLUCOSAMINYL-PHOSPHATIDYLINOSITOL DE-N-ACETYLASE"/>
    <property type="match status" value="1"/>
</dbReference>
<dbReference type="STRING" id="1678840.ATC1_131055"/>
<dbReference type="InterPro" id="IPR055826">
    <property type="entry name" value="DUF7402"/>
</dbReference>
<dbReference type="Gene3D" id="3.40.50.10320">
    <property type="entry name" value="LmbE-like"/>
    <property type="match status" value="1"/>
</dbReference>
<dbReference type="AlphaFoldDB" id="A0A0S7BU64"/>
<evidence type="ECO:0000313" key="2">
    <source>
        <dbReference type="EMBL" id="GAP41073.1"/>
    </source>
</evidence>
<feature type="domain" description="DUF7402" evidence="1">
    <location>
        <begin position="337"/>
        <end position="439"/>
    </location>
</feature>
<dbReference type="RefSeq" id="WP_062281543.1">
    <property type="nucleotide sequence ID" value="NZ_DF968181.1"/>
</dbReference>
<dbReference type="EMBL" id="DF968181">
    <property type="protein sequence ID" value="GAP41073.1"/>
    <property type="molecule type" value="Genomic_DNA"/>
</dbReference>
<dbReference type="InterPro" id="IPR024078">
    <property type="entry name" value="LmbE-like_dom_sf"/>
</dbReference>
<accession>A0A0S7BU64</accession>
<evidence type="ECO:0000259" key="1">
    <source>
        <dbReference type="Pfam" id="PF24135"/>
    </source>
</evidence>